<dbReference type="OMA" id="GIREEAC"/>
<sequence length="590" mass="68189">MTSIPVTVTPKNAPGNRSYVAWKHCISVVGDTRQLQCKYCQKVLTRGVYRLKHHLADTQKDVGACKDAPDEVKKEMWEIVVGLQQKLNKKSSFTLNDEEMTKAGEKRKNSEEEFTQSNNSPSGRNIFKNKQTTINNMFKKGIREEACQRKRRTIINFLVNSPKGTIFLKSIDASAISKTVEKVFEMMDNIVEEVGEDNVIQVVTDNAANYKDAGQMLMTKRKKLFWTPCAAHCVDLMLEDYEKKISIHEETIPKGKKITTFIYSRPSLISLLQHFTKGRYLVRPDITRFATSFFTLGCLHENKGALIKMFTSDEWKSSKFAKTNDGKIVEEVVLDQNFWKNVIICLKGALPLIEVLRLVDSDQKPTMGFIYEAMDQAKEKIQKAFNGVKKSYLPSWNIIDERWDKQLHRPLHAAGYFLNPQMHYRLGFKADLEVKRGLMECITRMVEDEDEQTLIDVQIDDFKKQAKNFGCPMATRSINLKTPADWWESYGDEYPELQKFVIHVHTKRRNRLKQSTMNDVVFVMANSKLAKKKQTRKPTQINIDDYEHEHNETFELDENLVPIEVEEDESLHSHHLDMTDLNDEGDGNHE</sequence>
<protein>
    <recommendedName>
        <fullName evidence="6">BED-type domain-containing protein</fullName>
    </recommendedName>
</protein>
<feature type="domain" description="BED-type" evidence="6">
    <location>
        <begin position="16"/>
        <end position="72"/>
    </location>
</feature>
<dbReference type="PANTHER" id="PTHR32166:SF122">
    <property type="entry name" value="OS09G0499600 PROTEIN"/>
    <property type="match status" value="1"/>
</dbReference>
<proteinExistence type="predicted"/>
<accession>V7BYE3</accession>
<evidence type="ECO:0000259" key="6">
    <source>
        <dbReference type="PROSITE" id="PS50808"/>
    </source>
</evidence>
<feature type="non-terminal residue" evidence="7">
    <location>
        <position position="590"/>
    </location>
</feature>
<evidence type="ECO:0000313" key="7">
    <source>
        <dbReference type="EMBL" id="ESW22055.1"/>
    </source>
</evidence>
<dbReference type="OrthoDB" id="1935289at2759"/>
<evidence type="ECO:0000313" key="8">
    <source>
        <dbReference type="Proteomes" id="UP000000226"/>
    </source>
</evidence>
<dbReference type="PROSITE" id="PS50808">
    <property type="entry name" value="ZF_BED"/>
    <property type="match status" value="1"/>
</dbReference>
<dbReference type="STRING" id="3885.V7BYE3"/>
<keyword evidence="3" id="KW-0862">Zinc</keyword>
<feature type="region of interest" description="Disordered" evidence="5">
    <location>
        <begin position="570"/>
        <end position="590"/>
    </location>
</feature>
<gene>
    <name evidence="7" type="ORF">PHAVU_005G123000g</name>
</gene>
<dbReference type="InterPro" id="IPR007021">
    <property type="entry name" value="DUF659"/>
</dbReference>
<dbReference type="GO" id="GO:0003677">
    <property type="term" value="F:DNA binding"/>
    <property type="evidence" value="ECO:0007669"/>
    <property type="project" value="InterPro"/>
</dbReference>
<organism evidence="7 8">
    <name type="scientific">Phaseolus vulgaris</name>
    <name type="common">Kidney bean</name>
    <name type="synonym">French bean</name>
    <dbReference type="NCBI Taxonomy" id="3885"/>
    <lineage>
        <taxon>Eukaryota</taxon>
        <taxon>Viridiplantae</taxon>
        <taxon>Streptophyta</taxon>
        <taxon>Embryophyta</taxon>
        <taxon>Tracheophyta</taxon>
        <taxon>Spermatophyta</taxon>
        <taxon>Magnoliopsida</taxon>
        <taxon>eudicotyledons</taxon>
        <taxon>Gunneridae</taxon>
        <taxon>Pentapetalae</taxon>
        <taxon>rosids</taxon>
        <taxon>fabids</taxon>
        <taxon>Fabales</taxon>
        <taxon>Fabaceae</taxon>
        <taxon>Papilionoideae</taxon>
        <taxon>50 kb inversion clade</taxon>
        <taxon>NPAAA clade</taxon>
        <taxon>indigoferoid/millettioid clade</taxon>
        <taxon>Phaseoleae</taxon>
        <taxon>Phaseolus</taxon>
    </lineage>
</organism>
<evidence type="ECO:0000256" key="4">
    <source>
        <dbReference type="PROSITE-ProRule" id="PRU00027"/>
    </source>
</evidence>
<dbReference type="InterPro" id="IPR012337">
    <property type="entry name" value="RNaseH-like_sf"/>
</dbReference>
<dbReference type="PANTHER" id="PTHR32166">
    <property type="entry name" value="OSJNBA0013A04.12 PROTEIN"/>
    <property type="match status" value="1"/>
</dbReference>
<evidence type="ECO:0000256" key="3">
    <source>
        <dbReference type="ARBA" id="ARBA00022833"/>
    </source>
</evidence>
<evidence type="ECO:0000256" key="5">
    <source>
        <dbReference type="SAM" id="MobiDB-lite"/>
    </source>
</evidence>
<keyword evidence="1" id="KW-0479">Metal-binding</keyword>
<evidence type="ECO:0000256" key="2">
    <source>
        <dbReference type="ARBA" id="ARBA00022771"/>
    </source>
</evidence>
<dbReference type="GO" id="GO:0008270">
    <property type="term" value="F:zinc ion binding"/>
    <property type="evidence" value="ECO:0007669"/>
    <property type="project" value="UniProtKB-KW"/>
</dbReference>
<dbReference type="Proteomes" id="UP000000226">
    <property type="component" value="Chromosome 5"/>
</dbReference>
<dbReference type="eggNOG" id="ENOG502QUNQ">
    <property type="taxonomic scope" value="Eukaryota"/>
</dbReference>
<reference evidence="8" key="1">
    <citation type="journal article" date="2014" name="Nat. Genet.">
        <title>A reference genome for common bean and genome-wide analysis of dual domestications.</title>
        <authorList>
            <person name="Schmutz J."/>
            <person name="McClean P.E."/>
            <person name="Mamidi S."/>
            <person name="Wu G.A."/>
            <person name="Cannon S.B."/>
            <person name="Grimwood J."/>
            <person name="Jenkins J."/>
            <person name="Shu S."/>
            <person name="Song Q."/>
            <person name="Chavarro C."/>
            <person name="Torres-Torres M."/>
            <person name="Geffroy V."/>
            <person name="Moghaddam S.M."/>
            <person name="Gao D."/>
            <person name="Abernathy B."/>
            <person name="Barry K."/>
            <person name="Blair M."/>
            <person name="Brick M.A."/>
            <person name="Chovatia M."/>
            <person name="Gepts P."/>
            <person name="Goodstein D.M."/>
            <person name="Gonzales M."/>
            <person name="Hellsten U."/>
            <person name="Hyten D.L."/>
            <person name="Jia G."/>
            <person name="Kelly J.D."/>
            <person name="Kudrna D."/>
            <person name="Lee R."/>
            <person name="Richard M.M."/>
            <person name="Miklas P.N."/>
            <person name="Osorno J.M."/>
            <person name="Rodrigues J."/>
            <person name="Thareau V."/>
            <person name="Urrea C.A."/>
            <person name="Wang M."/>
            <person name="Yu Y."/>
            <person name="Zhang M."/>
            <person name="Wing R.A."/>
            <person name="Cregan P.B."/>
            <person name="Rokhsar D.S."/>
            <person name="Jackson S.A."/>
        </authorList>
    </citation>
    <scope>NUCLEOTIDE SEQUENCE [LARGE SCALE GENOMIC DNA]</scope>
    <source>
        <strain evidence="8">cv. G19833</strain>
    </source>
</reference>
<dbReference type="AlphaFoldDB" id="V7BYE3"/>
<feature type="compositionally biased region" description="Basic and acidic residues" evidence="5">
    <location>
        <begin position="99"/>
        <end position="111"/>
    </location>
</feature>
<name>V7BYE3_PHAVU</name>
<dbReference type="InterPro" id="IPR003656">
    <property type="entry name" value="Znf_BED"/>
</dbReference>
<keyword evidence="2 4" id="KW-0863">Zinc-finger</keyword>
<feature type="region of interest" description="Disordered" evidence="5">
    <location>
        <begin position="94"/>
        <end position="126"/>
    </location>
</feature>
<keyword evidence="8" id="KW-1185">Reference proteome</keyword>
<evidence type="ECO:0000256" key="1">
    <source>
        <dbReference type="ARBA" id="ARBA00022723"/>
    </source>
</evidence>
<feature type="compositionally biased region" description="Polar residues" evidence="5">
    <location>
        <begin position="115"/>
        <end position="126"/>
    </location>
</feature>
<dbReference type="Gramene" id="ESW22055">
    <property type="protein sequence ID" value="ESW22055"/>
    <property type="gene ID" value="PHAVU_005G123000g"/>
</dbReference>
<feature type="compositionally biased region" description="Acidic residues" evidence="5">
    <location>
        <begin position="580"/>
        <end position="590"/>
    </location>
</feature>
<dbReference type="SUPFAM" id="SSF53098">
    <property type="entry name" value="Ribonuclease H-like"/>
    <property type="match status" value="1"/>
</dbReference>
<dbReference type="EMBL" id="CM002292">
    <property type="protein sequence ID" value="ESW22055.1"/>
    <property type="molecule type" value="Genomic_DNA"/>
</dbReference>
<dbReference type="Pfam" id="PF04937">
    <property type="entry name" value="DUF659"/>
    <property type="match status" value="1"/>
</dbReference>